<dbReference type="SUPFAM" id="SSF47473">
    <property type="entry name" value="EF-hand"/>
    <property type="match status" value="1"/>
</dbReference>
<dbReference type="InterPro" id="IPR002048">
    <property type="entry name" value="EF_hand_dom"/>
</dbReference>
<dbReference type="RefSeq" id="WP_129836668.1">
    <property type="nucleotide sequence ID" value="NZ_CP035704.1"/>
</dbReference>
<gene>
    <name evidence="4" type="ORF">ELE36_05950</name>
</gene>
<evidence type="ECO:0000256" key="1">
    <source>
        <dbReference type="SAM" id="MobiDB-lite"/>
    </source>
</evidence>
<dbReference type="AlphaFoldDB" id="A0A411HQ16"/>
<feature type="compositionally biased region" description="Low complexity" evidence="1">
    <location>
        <begin position="22"/>
        <end position="31"/>
    </location>
</feature>
<dbReference type="InterPro" id="IPR011992">
    <property type="entry name" value="EF-hand-dom_pair"/>
</dbReference>
<feature type="region of interest" description="Disordered" evidence="1">
    <location>
        <begin position="22"/>
        <end position="84"/>
    </location>
</feature>
<dbReference type="Proteomes" id="UP000291562">
    <property type="component" value="Chromosome"/>
</dbReference>
<keyword evidence="2" id="KW-0732">Signal</keyword>
<proteinExistence type="predicted"/>
<reference evidence="4 5" key="1">
    <citation type="submission" date="2019-01" db="EMBL/GenBank/DDBJ databases">
        <title>Pseudolysobacter antarctica gen. nov., sp. nov., isolated from Fildes Peninsula, Antarctica.</title>
        <authorList>
            <person name="Wei Z."/>
            <person name="Peng F."/>
        </authorList>
    </citation>
    <scope>NUCLEOTIDE SEQUENCE [LARGE SCALE GENOMIC DNA]</scope>
    <source>
        <strain evidence="4 5">AQ6-296</strain>
    </source>
</reference>
<dbReference type="PROSITE" id="PS00018">
    <property type="entry name" value="EF_HAND_1"/>
    <property type="match status" value="1"/>
</dbReference>
<evidence type="ECO:0000256" key="2">
    <source>
        <dbReference type="SAM" id="SignalP"/>
    </source>
</evidence>
<sequence>MNQRHYRYVVAWAIAAGFGAASAADQTSSTDIKTADGQTVTVHSGQPAIPPDGPHPDFDRLDLSKDGSLSPDEASAYPPLANDFKHVDLNHDGKISKSEYLQWH</sequence>
<dbReference type="EMBL" id="CP035704">
    <property type="protein sequence ID" value="QBB72588.1"/>
    <property type="molecule type" value="Genomic_DNA"/>
</dbReference>
<feature type="signal peptide" evidence="2">
    <location>
        <begin position="1"/>
        <end position="23"/>
    </location>
</feature>
<dbReference type="Pfam" id="PF13202">
    <property type="entry name" value="EF-hand_5"/>
    <property type="match status" value="2"/>
</dbReference>
<dbReference type="KEGG" id="xbc:ELE36_05950"/>
<evidence type="ECO:0000313" key="4">
    <source>
        <dbReference type="EMBL" id="QBB72588.1"/>
    </source>
</evidence>
<keyword evidence="5" id="KW-1185">Reference proteome</keyword>
<protein>
    <submittedName>
        <fullName evidence="4">EF-hand domain-containing protein</fullName>
    </submittedName>
</protein>
<evidence type="ECO:0000313" key="5">
    <source>
        <dbReference type="Proteomes" id="UP000291562"/>
    </source>
</evidence>
<dbReference type="GO" id="GO:0005509">
    <property type="term" value="F:calcium ion binding"/>
    <property type="evidence" value="ECO:0007669"/>
    <property type="project" value="InterPro"/>
</dbReference>
<dbReference type="InterPro" id="IPR018247">
    <property type="entry name" value="EF_Hand_1_Ca_BS"/>
</dbReference>
<accession>A0A411HQ16</accession>
<dbReference type="CDD" id="cd00051">
    <property type="entry name" value="EFh"/>
    <property type="match status" value="1"/>
</dbReference>
<dbReference type="OrthoDB" id="5966657at2"/>
<feature type="chain" id="PRO_5019400066" evidence="2">
    <location>
        <begin position="24"/>
        <end position="104"/>
    </location>
</feature>
<dbReference type="PROSITE" id="PS50222">
    <property type="entry name" value="EF_HAND_2"/>
    <property type="match status" value="1"/>
</dbReference>
<name>A0A411HQ16_9GAMM</name>
<feature type="domain" description="EF-hand" evidence="3">
    <location>
        <begin position="75"/>
        <end position="104"/>
    </location>
</feature>
<dbReference type="Gene3D" id="1.10.238.10">
    <property type="entry name" value="EF-hand"/>
    <property type="match status" value="1"/>
</dbReference>
<organism evidence="4 5">
    <name type="scientific">Pseudolysobacter antarcticus</name>
    <dbReference type="NCBI Taxonomy" id="2511995"/>
    <lineage>
        <taxon>Bacteria</taxon>
        <taxon>Pseudomonadati</taxon>
        <taxon>Pseudomonadota</taxon>
        <taxon>Gammaproteobacteria</taxon>
        <taxon>Lysobacterales</taxon>
        <taxon>Rhodanobacteraceae</taxon>
        <taxon>Pseudolysobacter</taxon>
    </lineage>
</organism>
<evidence type="ECO:0000259" key="3">
    <source>
        <dbReference type="PROSITE" id="PS50222"/>
    </source>
</evidence>
<feature type="compositionally biased region" description="Basic and acidic residues" evidence="1">
    <location>
        <begin position="54"/>
        <end position="65"/>
    </location>
</feature>